<organism evidence="14 15">
    <name type="scientific">Cellulophaga tyrosinoxydans</name>
    <dbReference type="NCBI Taxonomy" id="504486"/>
    <lineage>
        <taxon>Bacteria</taxon>
        <taxon>Pseudomonadati</taxon>
        <taxon>Bacteroidota</taxon>
        <taxon>Flavobacteriia</taxon>
        <taxon>Flavobacteriales</taxon>
        <taxon>Flavobacteriaceae</taxon>
        <taxon>Cellulophaga</taxon>
    </lineage>
</organism>
<dbReference type="Pfam" id="PF01447">
    <property type="entry name" value="Peptidase_M4"/>
    <property type="match status" value="1"/>
</dbReference>
<keyword evidence="2" id="KW-0645">Protease</keyword>
<keyword evidence="15" id="KW-1185">Reference proteome</keyword>
<dbReference type="RefSeq" id="WP_084061746.1">
    <property type="nucleotide sequence ID" value="NZ_FWXO01000004.1"/>
</dbReference>
<keyword evidence="5" id="KW-0378">Hydrolase</keyword>
<dbReference type="Pfam" id="PF02868">
    <property type="entry name" value="Peptidase_M4_C"/>
    <property type="match status" value="1"/>
</dbReference>
<dbReference type="Gene3D" id="2.120.10.30">
    <property type="entry name" value="TolB, C-terminal domain"/>
    <property type="match status" value="1"/>
</dbReference>
<dbReference type="Gene3D" id="2.60.40.2340">
    <property type="match status" value="1"/>
</dbReference>
<dbReference type="NCBIfam" id="TIGR04183">
    <property type="entry name" value="Por_Secre_tail"/>
    <property type="match status" value="1"/>
</dbReference>
<dbReference type="OrthoDB" id="9761875at2"/>
<feature type="domain" description="FTP" evidence="12">
    <location>
        <begin position="135"/>
        <end position="176"/>
    </location>
</feature>
<name>A0A1W2BIJ7_9FLAO</name>
<feature type="chain" id="PRO_5010713418" evidence="9">
    <location>
        <begin position="22"/>
        <end position="1314"/>
    </location>
</feature>
<evidence type="ECO:0000256" key="8">
    <source>
        <dbReference type="PIRSR" id="PIRSR623612-1"/>
    </source>
</evidence>
<keyword evidence="6" id="KW-0862">Zinc</keyword>
<feature type="active site" evidence="8">
    <location>
        <position position="458"/>
    </location>
</feature>
<dbReference type="InterPro" id="IPR023612">
    <property type="entry name" value="Peptidase_M4"/>
</dbReference>
<dbReference type="Pfam" id="PF18962">
    <property type="entry name" value="Por_Secre_tail"/>
    <property type="match status" value="1"/>
</dbReference>
<keyword evidence="4 9" id="KW-0732">Signal</keyword>
<dbReference type="InterPro" id="IPR027268">
    <property type="entry name" value="Peptidase_M4/M1_CTD_sf"/>
</dbReference>
<dbReference type="EMBL" id="FWXO01000004">
    <property type="protein sequence ID" value="SMC72522.1"/>
    <property type="molecule type" value="Genomic_DNA"/>
</dbReference>
<dbReference type="GO" id="GO:0006508">
    <property type="term" value="P:proteolysis"/>
    <property type="evidence" value="ECO:0007669"/>
    <property type="project" value="UniProtKB-KW"/>
</dbReference>
<dbReference type="InterPro" id="IPR028974">
    <property type="entry name" value="TSP_type-3_rpt"/>
</dbReference>
<dbReference type="Pfam" id="PF07504">
    <property type="entry name" value="FTP"/>
    <property type="match status" value="1"/>
</dbReference>
<evidence type="ECO:0000256" key="2">
    <source>
        <dbReference type="ARBA" id="ARBA00022670"/>
    </source>
</evidence>
<evidence type="ECO:0000259" key="12">
    <source>
        <dbReference type="Pfam" id="PF07504"/>
    </source>
</evidence>
<dbReference type="STRING" id="504486.SAMN05660703_2414"/>
<dbReference type="PRINTS" id="PR00730">
    <property type="entry name" value="THERMOLYSIN"/>
</dbReference>
<evidence type="ECO:0000313" key="14">
    <source>
        <dbReference type="EMBL" id="SMC72522.1"/>
    </source>
</evidence>
<dbReference type="InterPro" id="IPR011096">
    <property type="entry name" value="FTP_domain"/>
</dbReference>
<dbReference type="CDD" id="cd09597">
    <property type="entry name" value="M4_TLP"/>
    <property type="match status" value="1"/>
</dbReference>
<dbReference type="Gene3D" id="1.10.390.10">
    <property type="entry name" value="Neutral Protease Domain 2"/>
    <property type="match status" value="1"/>
</dbReference>
<evidence type="ECO:0000256" key="7">
    <source>
        <dbReference type="ARBA" id="ARBA00023049"/>
    </source>
</evidence>
<dbReference type="SUPFAM" id="SSF103647">
    <property type="entry name" value="TSP type-3 repeat"/>
    <property type="match status" value="1"/>
</dbReference>
<dbReference type="InterPro" id="IPR050728">
    <property type="entry name" value="Zinc_Metalloprotease_M4"/>
</dbReference>
<evidence type="ECO:0000256" key="1">
    <source>
        <dbReference type="ARBA" id="ARBA00009388"/>
    </source>
</evidence>
<keyword evidence="3" id="KW-0479">Metal-binding</keyword>
<dbReference type="InterPro" id="IPR013856">
    <property type="entry name" value="Peptidase_M4_domain"/>
</dbReference>
<dbReference type="GO" id="GO:0004222">
    <property type="term" value="F:metalloendopeptidase activity"/>
    <property type="evidence" value="ECO:0007669"/>
    <property type="project" value="InterPro"/>
</dbReference>
<evidence type="ECO:0000256" key="5">
    <source>
        <dbReference type="ARBA" id="ARBA00022801"/>
    </source>
</evidence>
<evidence type="ECO:0000313" key="15">
    <source>
        <dbReference type="Proteomes" id="UP000192360"/>
    </source>
</evidence>
<feature type="domain" description="Secretion system C-terminal sorting" evidence="13">
    <location>
        <begin position="1237"/>
        <end position="1312"/>
    </location>
</feature>
<gene>
    <name evidence="14" type="ORF">SAMN05660703_2414</name>
</gene>
<proteinExistence type="inferred from homology"/>
<sequence>MKAKLLFLLFFSLFFSTLCVGQHTFEDKKHDKKQTNVPPSVTVNFQKNKTTTSKVQVLSGRTNFQMPSVFQRNSGDASYEHISIKNVENGASFFIESVANEFTKKTMARQDDEAIAAAYLTEIRPLLQVSNPNNDFILTQKNTDNLGQTHLKMQQTFKGIKVYGAEIIVHIDKKKSEIGANSSQLKNIEVSEVTAKINQQKAIAIIEGDLGRKIPNFNVSNSLLQLPEPTEELIFYSINEKNILSLHVTVHANIKDRWEYFINANTGEILDKYYHTCTMFHDFEDNTRDNVTEVLAPIAPPTTGTGKDLNGINRSISTYNHNGTNYLINTTKPMFNAGQSQFPDNTVGTLITIDLNNKPLTNNANFYHVTNSSNTWNNPTGISAHYNADVAYEYFKNKFNRNSINGQGGNIISIINVADPDNGEALDNAFWNGAAMFYGNGKVGFKPLAGSLDVGGHEMSHGVIQNTANLEYRNQSGALNESFADVFGVLIDRDDWTLGEDIVKSQYFPSGALRSMQNPNNGTTRGNNGWQPKDMNEFVTTQEDNGGVHVNSGIPNRAFYLFATAIGKDKAEQIYYRTLTTYLTVSSQFIDLRLGVIKAATDIHGANSAEVQAAKTAFDTVGITDGAATDTTNDIPVASGSDFILSVDVDPTNNNTLYISDTNGSNFVALTTTKLYRKPSVADDGSLAIFVTENKTINAITLDPNNIEETVISNDPHWTSISLSKDGNRLAAVRDDADGIIYIFDLEKSTNKAFELYNPTTAEGVSTGEVLYADALEWDYSGQYLIYDALNELNNANGSKINYWDVGAIEVYNNQTKNFGGGAIQKIFTNLPKGVSIGNPTFSKTSGNILAFDYFDEINNTYEVITANIETGIVKTVYNNNKLGFPNYSKNDTKLLFDSNNNNKEVIGVINLASDKLSPQGNATELIPDAIWGIWYTVGQRATVSSAKEITDFRFNSTSPVSIGVITGNTIKVTVPSTVNRQNLIATFTNSAKSQVYVANQLQQSGATTNNFTSAINYTVVAEDGSTKVFVVTVSASTTGNPNDSDNDGVPNNLDQCPNTPIGTIVDTSGCPKFSLPSTNFRISTSGETCIDNNNGSLSISAEQNLNYTVTLVGNGLNQVKSFNTTTNFNNLPPGVYNLCFTVQGQNGYKLCYDVVIAQAEPLSVTGKVDSSLTFITLQLNGATQYYVTFNDKLFTTTSSSLKLDITSLQNTLIVKTDKDCQGVYEEEFIIDKGIQIFPNPISDGNLHIVIPNYDAQLATVQISNLSGQIIVSKAVIPINGQLNFDVTYLNTGVYIVHVDEGKNTWTQKIIVKK</sequence>
<evidence type="ECO:0000259" key="13">
    <source>
        <dbReference type="Pfam" id="PF18962"/>
    </source>
</evidence>
<evidence type="ECO:0000256" key="6">
    <source>
        <dbReference type="ARBA" id="ARBA00022833"/>
    </source>
</evidence>
<evidence type="ECO:0000256" key="4">
    <source>
        <dbReference type="ARBA" id="ARBA00022729"/>
    </source>
</evidence>
<comment type="similarity">
    <text evidence="1">Belongs to the peptidase M4 family.</text>
</comment>
<dbReference type="InterPro" id="IPR011042">
    <property type="entry name" value="6-blade_b-propeller_TolB-like"/>
</dbReference>
<feature type="domain" description="Peptidase M4 C-terminal" evidence="11">
    <location>
        <begin position="468"/>
        <end position="623"/>
    </location>
</feature>
<dbReference type="GO" id="GO:0005509">
    <property type="term" value="F:calcium ion binding"/>
    <property type="evidence" value="ECO:0007669"/>
    <property type="project" value="InterPro"/>
</dbReference>
<dbReference type="Gene3D" id="3.10.450.490">
    <property type="match status" value="1"/>
</dbReference>
<evidence type="ECO:0000259" key="11">
    <source>
        <dbReference type="Pfam" id="PF02868"/>
    </source>
</evidence>
<keyword evidence="7" id="KW-0482">Metalloprotease</keyword>
<accession>A0A1W2BIJ7</accession>
<feature type="domain" description="Peptidase M4" evidence="10">
    <location>
        <begin position="303"/>
        <end position="465"/>
    </location>
</feature>
<dbReference type="Proteomes" id="UP000192360">
    <property type="component" value="Unassembled WGS sequence"/>
</dbReference>
<dbReference type="SUPFAM" id="SSF55486">
    <property type="entry name" value="Metalloproteases ('zincins'), catalytic domain"/>
    <property type="match status" value="1"/>
</dbReference>
<evidence type="ECO:0000256" key="3">
    <source>
        <dbReference type="ARBA" id="ARBA00022723"/>
    </source>
</evidence>
<feature type="active site" description="Proton donor" evidence="8">
    <location>
        <position position="549"/>
    </location>
</feature>
<protein>
    <submittedName>
        <fullName evidence="14">Por secretion system C-terminal sorting domain-containing protein</fullName>
    </submittedName>
</protein>
<dbReference type="InterPro" id="IPR026444">
    <property type="entry name" value="Secre_tail"/>
</dbReference>
<dbReference type="Gene3D" id="3.10.170.10">
    <property type="match status" value="1"/>
</dbReference>
<feature type="signal peptide" evidence="9">
    <location>
        <begin position="1"/>
        <end position="21"/>
    </location>
</feature>
<dbReference type="InterPro" id="IPR001570">
    <property type="entry name" value="Peptidase_M4_C_domain"/>
</dbReference>
<evidence type="ECO:0000256" key="9">
    <source>
        <dbReference type="SAM" id="SignalP"/>
    </source>
</evidence>
<dbReference type="PANTHER" id="PTHR33794">
    <property type="entry name" value="BACILLOLYSIN"/>
    <property type="match status" value="1"/>
</dbReference>
<evidence type="ECO:0000259" key="10">
    <source>
        <dbReference type="Pfam" id="PF01447"/>
    </source>
</evidence>
<dbReference type="SUPFAM" id="SSF82171">
    <property type="entry name" value="DPP6 N-terminal domain-like"/>
    <property type="match status" value="1"/>
</dbReference>
<dbReference type="PANTHER" id="PTHR33794:SF1">
    <property type="entry name" value="BACILLOLYSIN"/>
    <property type="match status" value="1"/>
</dbReference>
<reference evidence="15" key="1">
    <citation type="submission" date="2017-04" db="EMBL/GenBank/DDBJ databases">
        <authorList>
            <person name="Varghese N."/>
            <person name="Submissions S."/>
        </authorList>
    </citation>
    <scope>NUCLEOTIDE SEQUENCE [LARGE SCALE GENOMIC DNA]</scope>
    <source>
        <strain evidence="15">DSM 21164</strain>
    </source>
</reference>